<accession>K1WD50</accession>
<sequence>MSPIRDSQTPSARKNKKSMIKAIIQKLKPRGRSSPEPTPGEESAAAAAAPPPPPPPTNNNGPLPNEREVPQFLDLFAPSGATGFSINGLAPGSDARSPSSFVRVSGYKVGRGSEASGEQEKKRGGVRRSLSQRVKGLLGKGKGRRARGPSEDYHKANNSLFDQSYRRDLSEDPQTCGGEDDEDEHDDASQNQLHGAGGLIIAAREARW</sequence>
<dbReference type="HOGENOM" id="CLU_1321142_0_0_1"/>
<feature type="compositionally biased region" description="Polar residues" evidence="1">
    <location>
        <begin position="1"/>
        <end position="12"/>
    </location>
</feature>
<organism evidence="2 3">
    <name type="scientific">Marssonina brunnea f. sp. multigermtubi (strain MB_m1)</name>
    <name type="common">Marssonina leaf spot fungus</name>
    <dbReference type="NCBI Taxonomy" id="1072389"/>
    <lineage>
        <taxon>Eukaryota</taxon>
        <taxon>Fungi</taxon>
        <taxon>Dikarya</taxon>
        <taxon>Ascomycota</taxon>
        <taxon>Pezizomycotina</taxon>
        <taxon>Leotiomycetes</taxon>
        <taxon>Helotiales</taxon>
        <taxon>Drepanopezizaceae</taxon>
        <taxon>Drepanopeziza</taxon>
    </lineage>
</organism>
<proteinExistence type="predicted"/>
<gene>
    <name evidence="2" type="ORF">MBM_06541</name>
</gene>
<dbReference type="OrthoDB" id="10545487at2759"/>
<evidence type="ECO:0000313" key="2">
    <source>
        <dbReference type="EMBL" id="EKD15325.1"/>
    </source>
</evidence>
<dbReference type="GeneID" id="18762476"/>
<dbReference type="EMBL" id="JH921442">
    <property type="protein sequence ID" value="EKD15325.1"/>
    <property type="molecule type" value="Genomic_DNA"/>
</dbReference>
<evidence type="ECO:0000256" key="1">
    <source>
        <dbReference type="SAM" id="MobiDB-lite"/>
    </source>
</evidence>
<dbReference type="InParanoid" id="K1WD50"/>
<reference evidence="2 3" key="1">
    <citation type="journal article" date="2012" name="BMC Genomics">
        <title>Sequencing the genome of Marssonina brunnea reveals fungus-poplar co-evolution.</title>
        <authorList>
            <person name="Zhu S."/>
            <person name="Cao Y.-Z."/>
            <person name="Jiang C."/>
            <person name="Tan B.-Y."/>
            <person name="Wang Z."/>
            <person name="Feng S."/>
            <person name="Zhang L."/>
            <person name="Su X.-H."/>
            <person name="Brejova B."/>
            <person name="Vinar T."/>
            <person name="Xu M."/>
            <person name="Wang M.-X."/>
            <person name="Zhang S.-G."/>
            <person name="Huang M.-R."/>
            <person name="Wu R."/>
            <person name="Zhou Y."/>
        </authorList>
    </citation>
    <scope>NUCLEOTIDE SEQUENCE [LARGE SCALE GENOMIC DNA]</scope>
    <source>
        <strain evidence="2 3">MB_m1</strain>
    </source>
</reference>
<dbReference type="AlphaFoldDB" id="K1WD50"/>
<dbReference type="KEGG" id="mbe:MBM_06541"/>
<protein>
    <submittedName>
        <fullName evidence="2">Uncharacterized protein</fullName>
    </submittedName>
</protein>
<feature type="region of interest" description="Disordered" evidence="1">
    <location>
        <begin position="1"/>
        <end position="208"/>
    </location>
</feature>
<name>K1WD50_MARBU</name>
<evidence type="ECO:0000313" key="3">
    <source>
        <dbReference type="Proteomes" id="UP000006753"/>
    </source>
</evidence>
<keyword evidence="3" id="KW-1185">Reference proteome</keyword>
<dbReference type="Proteomes" id="UP000006753">
    <property type="component" value="Unassembled WGS sequence"/>
</dbReference>